<comment type="caution">
    <text evidence="1">The sequence shown here is derived from an EMBL/GenBank/DDBJ whole genome shotgun (WGS) entry which is preliminary data.</text>
</comment>
<proteinExistence type="predicted"/>
<organism evidence="1 2">
    <name type="scientific">Actinocorallia glomerata</name>
    <dbReference type="NCBI Taxonomy" id="46203"/>
    <lineage>
        <taxon>Bacteria</taxon>
        <taxon>Bacillati</taxon>
        <taxon>Actinomycetota</taxon>
        <taxon>Actinomycetes</taxon>
        <taxon>Streptosporangiales</taxon>
        <taxon>Thermomonosporaceae</taxon>
        <taxon>Actinocorallia</taxon>
    </lineage>
</organism>
<dbReference type="Proteomes" id="UP001501404">
    <property type="component" value="Unassembled WGS sequence"/>
</dbReference>
<dbReference type="EMBL" id="BAAAUU010000004">
    <property type="protein sequence ID" value="GAA3171885.1"/>
    <property type="molecule type" value="Genomic_DNA"/>
</dbReference>
<protein>
    <submittedName>
        <fullName evidence="1">Uncharacterized protein</fullName>
    </submittedName>
</protein>
<accession>A0ABP6P9E2</accession>
<keyword evidence="2" id="KW-1185">Reference proteome</keyword>
<gene>
    <name evidence="1" type="ORF">GCM10010467_02380</name>
</gene>
<evidence type="ECO:0000313" key="1">
    <source>
        <dbReference type="EMBL" id="GAA3171885.1"/>
    </source>
</evidence>
<evidence type="ECO:0000313" key="2">
    <source>
        <dbReference type="Proteomes" id="UP001501404"/>
    </source>
</evidence>
<reference evidence="2" key="1">
    <citation type="journal article" date="2019" name="Int. J. Syst. Evol. Microbiol.">
        <title>The Global Catalogue of Microorganisms (GCM) 10K type strain sequencing project: providing services to taxonomists for standard genome sequencing and annotation.</title>
        <authorList>
            <consortium name="The Broad Institute Genomics Platform"/>
            <consortium name="The Broad Institute Genome Sequencing Center for Infectious Disease"/>
            <person name="Wu L."/>
            <person name="Ma J."/>
        </authorList>
    </citation>
    <scope>NUCLEOTIDE SEQUENCE [LARGE SCALE GENOMIC DNA]</scope>
    <source>
        <strain evidence="2">JCM 9376</strain>
    </source>
</reference>
<name>A0ABP6P9E2_9ACTN</name>
<sequence length="70" mass="7339">MFWACHKLSLSGCSDLHAGMEECARSAGAAEPAGGQMRLSVSRARRVPLNCTSVTRAIISTMATIITAVS</sequence>